<evidence type="ECO:0000313" key="2">
    <source>
        <dbReference type="EMBL" id="QJD93830.1"/>
    </source>
</evidence>
<sequence>MQTSNGKVAHFVAGGVVVGGLPLLAFIFLFFQMARALNAGHPYSGDAIGLAIMSVFSFGLALLSLLIGVAYFGYQRKRHQLRPKLGHLIALAWVATELFFPIFYFAFF</sequence>
<proteinExistence type="predicted"/>
<evidence type="ECO:0000313" key="3">
    <source>
        <dbReference type="Proteomes" id="UP000503117"/>
    </source>
</evidence>
<keyword evidence="1" id="KW-0472">Membrane</keyword>
<feature type="transmembrane region" description="Helical" evidence="1">
    <location>
        <begin position="51"/>
        <end position="73"/>
    </location>
</feature>
<feature type="transmembrane region" description="Helical" evidence="1">
    <location>
        <begin position="85"/>
        <end position="107"/>
    </location>
</feature>
<reference evidence="2 3" key="1">
    <citation type="submission" date="2020-04" db="EMBL/GenBank/DDBJ databases">
        <title>Genome sequencing of novel species.</title>
        <authorList>
            <person name="Heo J."/>
            <person name="Kim S.-J."/>
            <person name="Kim J.-S."/>
            <person name="Hong S.-B."/>
            <person name="Kwon S.-W."/>
        </authorList>
    </citation>
    <scope>NUCLEOTIDE SEQUENCE [LARGE SCALE GENOMIC DNA]</scope>
    <source>
        <strain evidence="2 3">AF9R3</strain>
    </source>
</reference>
<dbReference type="EMBL" id="CP051684">
    <property type="protein sequence ID" value="QJD93830.1"/>
    <property type="molecule type" value="Genomic_DNA"/>
</dbReference>
<gene>
    <name evidence="2" type="ORF">HH213_29330</name>
</gene>
<keyword evidence="1" id="KW-1133">Transmembrane helix</keyword>
<protein>
    <recommendedName>
        <fullName evidence="4">Transmembrane protein</fullName>
    </recommendedName>
</protein>
<accession>A0ABX6MHL1</accession>
<keyword evidence="3" id="KW-1185">Reference proteome</keyword>
<feature type="transmembrane region" description="Helical" evidence="1">
    <location>
        <begin position="12"/>
        <end position="31"/>
    </location>
</feature>
<keyword evidence="1" id="KW-0812">Transmembrane</keyword>
<name>A0ABX6MHL1_9BURK</name>
<dbReference type="Proteomes" id="UP000503117">
    <property type="component" value="Chromosome"/>
</dbReference>
<dbReference type="RefSeq" id="WP_169114738.1">
    <property type="nucleotide sequence ID" value="NZ_CP051684.1"/>
</dbReference>
<evidence type="ECO:0008006" key="4">
    <source>
        <dbReference type="Google" id="ProtNLM"/>
    </source>
</evidence>
<organism evidence="2 3">
    <name type="scientific">Duganella dendranthematis</name>
    <dbReference type="NCBI Taxonomy" id="2728021"/>
    <lineage>
        <taxon>Bacteria</taxon>
        <taxon>Pseudomonadati</taxon>
        <taxon>Pseudomonadota</taxon>
        <taxon>Betaproteobacteria</taxon>
        <taxon>Burkholderiales</taxon>
        <taxon>Oxalobacteraceae</taxon>
        <taxon>Telluria group</taxon>
        <taxon>Duganella</taxon>
    </lineage>
</organism>
<evidence type="ECO:0000256" key="1">
    <source>
        <dbReference type="SAM" id="Phobius"/>
    </source>
</evidence>